<keyword evidence="1" id="KW-0472">Membrane</keyword>
<dbReference type="GO" id="GO:0000155">
    <property type="term" value="F:phosphorelay sensor kinase activity"/>
    <property type="evidence" value="ECO:0007669"/>
    <property type="project" value="InterPro"/>
</dbReference>
<feature type="transmembrane region" description="Helical" evidence="1">
    <location>
        <begin position="12"/>
        <end position="32"/>
    </location>
</feature>
<comment type="caution">
    <text evidence="3">The sequence shown here is derived from an EMBL/GenBank/DDBJ whole genome shotgun (WGS) entry which is preliminary data.</text>
</comment>
<feature type="transmembrane region" description="Helical" evidence="1">
    <location>
        <begin position="44"/>
        <end position="63"/>
    </location>
</feature>
<protein>
    <submittedName>
        <fullName evidence="3">Histidine kinase</fullName>
    </submittedName>
</protein>
<dbReference type="EMBL" id="JABBNU010000002">
    <property type="protein sequence ID" value="NMM47510.1"/>
    <property type="molecule type" value="Genomic_DNA"/>
</dbReference>
<dbReference type="Proteomes" id="UP000559010">
    <property type="component" value="Unassembled WGS sequence"/>
</dbReference>
<dbReference type="PANTHER" id="PTHR34220:SF7">
    <property type="entry name" value="SENSOR HISTIDINE KINASE YPDA"/>
    <property type="match status" value="1"/>
</dbReference>
<sequence>MRILGIEFKEVHFRWVGIAIVSIIMSFVHPLSDGETYIPKLIKAFFFTSIYWNGAFLLFILFRKKFPLIKQTPKRLTLTFITLILFLLISDPLLCSVFHERTLAESLQPDVLLHNVSVNFIAALVVGSFYENAYFFDQWKNTIRINESLKNQQIRTQFEVLQNQMSPHFLFNSLNTLSVLITEDQQIAVDFTDSLSEVYRYILQNKEKDVVTLEQELDFVKSYVFLLQKRYPENLKVNINVEESTLKMHIPPLTLQILVENSIKHNIVSRSNPLTVDVFTENGKMVIVKNNLQPKRSLERSTKTGLDNIVKRYNFLSKQNIDIITTDENFLVAVPLLSIKTEKDHNLA</sequence>
<dbReference type="GO" id="GO:0016020">
    <property type="term" value="C:membrane"/>
    <property type="evidence" value="ECO:0007669"/>
    <property type="project" value="InterPro"/>
</dbReference>
<dbReference type="InterPro" id="IPR010559">
    <property type="entry name" value="Sig_transdc_His_kin_internal"/>
</dbReference>
<evidence type="ECO:0000313" key="4">
    <source>
        <dbReference type="Proteomes" id="UP000559010"/>
    </source>
</evidence>
<dbReference type="PANTHER" id="PTHR34220">
    <property type="entry name" value="SENSOR HISTIDINE KINASE YPDA"/>
    <property type="match status" value="1"/>
</dbReference>
<keyword evidence="3" id="KW-0418">Kinase</keyword>
<evidence type="ECO:0000259" key="2">
    <source>
        <dbReference type="Pfam" id="PF06580"/>
    </source>
</evidence>
<keyword evidence="3" id="KW-0808">Transferase</keyword>
<keyword evidence="1" id="KW-1133">Transmembrane helix</keyword>
<organism evidence="3 4">
    <name type="scientific">Marinigracilibium pacificum</name>
    <dbReference type="NCBI Taxonomy" id="2729599"/>
    <lineage>
        <taxon>Bacteria</taxon>
        <taxon>Pseudomonadati</taxon>
        <taxon>Bacteroidota</taxon>
        <taxon>Cytophagia</taxon>
        <taxon>Cytophagales</taxon>
        <taxon>Flammeovirgaceae</taxon>
        <taxon>Marinigracilibium</taxon>
    </lineage>
</organism>
<feature type="domain" description="Signal transduction histidine kinase internal region" evidence="2">
    <location>
        <begin position="157"/>
        <end position="235"/>
    </location>
</feature>
<reference evidence="3 4" key="1">
    <citation type="submission" date="2020-04" db="EMBL/GenBank/DDBJ databases">
        <title>Flammeovirgaceae bacterium KN852 isolated from deep sea.</title>
        <authorList>
            <person name="Zhang D.-C."/>
        </authorList>
    </citation>
    <scope>NUCLEOTIDE SEQUENCE [LARGE SCALE GENOMIC DNA]</scope>
    <source>
        <strain evidence="3 4">KN852</strain>
    </source>
</reference>
<proteinExistence type="predicted"/>
<gene>
    <name evidence="3" type="ORF">HH304_03800</name>
</gene>
<evidence type="ECO:0000313" key="3">
    <source>
        <dbReference type="EMBL" id="NMM47510.1"/>
    </source>
</evidence>
<dbReference type="InterPro" id="IPR050640">
    <property type="entry name" value="Bact_2-comp_sensor_kinase"/>
</dbReference>
<evidence type="ECO:0000256" key="1">
    <source>
        <dbReference type="SAM" id="Phobius"/>
    </source>
</evidence>
<name>A0A848IYZ1_9BACT</name>
<keyword evidence="4" id="KW-1185">Reference proteome</keyword>
<feature type="transmembrane region" description="Helical" evidence="1">
    <location>
        <begin position="111"/>
        <end position="130"/>
    </location>
</feature>
<keyword evidence="1" id="KW-0812">Transmembrane</keyword>
<dbReference type="Pfam" id="PF06580">
    <property type="entry name" value="His_kinase"/>
    <property type="match status" value="1"/>
</dbReference>
<accession>A0A848IYZ1</accession>
<feature type="transmembrane region" description="Helical" evidence="1">
    <location>
        <begin position="75"/>
        <end position="99"/>
    </location>
</feature>
<dbReference type="RefSeq" id="WP_169678132.1">
    <property type="nucleotide sequence ID" value="NZ_JABBNU010000002.1"/>
</dbReference>
<dbReference type="AlphaFoldDB" id="A0A848IYZ1"/>